<comment type="caution">
    <text evidence="7">The sequence shown here is derived from an EMBL/GenBank/DDBJ whole genome shotgun (WGS) entry which is preliminary data.</text>
</comment>
<dbReference type="Gene3D" id="3.40.50.1220">
    <property type="entry name" value="TPP-binding domain"/>
    <property type="match status" value="1"/>
</dbReference>
<dbReference type="InterPro" id="IPR012001">
    <property type="entry name" value="Thiamin_PyroP_enz_TPP-bd_dom"/>
</dbReference>
<dbReference type="GO" id="GO:0003984">
    <property type="term" value="F:acetolactate synthase activity"/>
    <property type="evidence" value="ECO:0007669"/>
    <property type="project" value="TreeGrafter"/>
</dbReference>
<dbReference type="InterPro" id="IPR029061">
    <property type="entry name" value="THDP-binding"/>
</dbReference>
<evidence type="ECO:0000313" key="8">
    <source>
        <dbReference type="Proteomes" id="UP000237839"/>
    </source>
</evidence>
<dbReference type="EMBL" id="PUGF01000001">
    <property type="protein sequence ID" value="PRC95215.1"/>
    <property type="molecule type" value="Genomic_DNA"/>
</dbReference>
<dbReference type="InterPro" id="IPR029035">
    <property type="entry name" value="DHS-like_NAD/FAD-binding_dom"/>
</dbReference>
<dbReference type="PANTHER" id="PTHR18968">
    <property type="entry name" value="THIAMINE PYROPHOSPHATE ENZYMES"/>
    <property type="match status" value="1"/>
</dbReference>
<evidence type="ECO:0000256" key="2">
    <source>
        <dbReference type="ARBA" id="ARBA00023052"/>
    </source>
</evidence>
<evidence type="ECO:0000313" key="7">
    <source>
        <dbReference type="EMBL" id="PRC95215.1"/>
    </source>
</evidence>
<accession>A0A2S9H5E9</accession>
<dbReference type="AlphaFoldDB" id="A0A2S9H5E9"/>
<dbReference type="Proteomes" id="UP000237839">
    <property type="component" value="Unassembled WGS sequence"/>
</dbReference>
<dbReference type="Pfam" id="PF02775">
    <property type="entry name" value="TPP_enzyme_C"/>
    <property type="match status" value="1"/>
</dbReference>
<organism evidence="7 8">
    <name type="scientific">Solimicrobium silvestre</name>
    <dbReference type="NCBI Taxonomy" id="2099400"/>
    <lineage>
        <taxon>Bacteria</taxon>
        <taxon>Pseudomonadati</taxon>
        <taxon>Pseudomonadota</taxon>
        <taxon>Betaproteobacteria</taxon>
        <taxon>Burkholderiales</taxon>
        <taxon>Oxalobacteraceae</taxon>
        <taxon>Solimicrobium</taxon>
    </lineage>
</organism>
<protein>
    <submittedName>
        <fullName evidence="7">Thiamine pyrophosphate-requiring enzyme</fullName>
    </submittedName>
</protein>
<proteinExistence type="inferred from homology"/>
<dbReference type="InterPro" id="IPR045229">
    <property type="entry name" value="TPP_enz"/>
</dbReference>
<dbReference type="GO" id="GO:0009097">
    <property type="term" value="P:isoleucine biosynthetic process"/>
    <property type="evidence" value="ECO:0007669"/>
    <property type="project" value="TreeGrafter"/>
</dbReference>
<evidence type="ECO:0000259" key="6">
    <source>
        <dbReference type="Pfam" id="PF02776"/>
    </source>
</evidence>
<dbReference type="Pfam" id="PF02776">
    <property type="entry name" value="TPP_enzyme_N"/>
    <property type="match status" value="1"/>
</dbReference>
<sequence>MSSPTNALNSTSSASRSGGQLIVDALQIHGVDTIFGVPGESYLPVLDALHEHKNNESNIKNPIRFIINRQEGGSAFMAEAYGKLTGKPGICFVTRGPGATNASIGVHTAYQDSTPMILFIGQVGNDFVEREAFQEIDYRRMYGQMAKWVAQIDRADRVHEYVARAFQVATSGRPGPVVLALPEDMLSQLVEVDKIPQVRHYQTVQAAPSNAQMNELSSRLAAAKRPIVILGGGGWNKAACDNLQRFAEQQKLPISCAFRFQDLFDNQHPNYAGDVGIGINPKLAERIKQADLVIAIGPRLGEMTTSGYSILEAPVPKQSLIHIHADALELGRVYQADMLINSGMPQIAEALAALPTLDSSAWQASVETARADYIANQAPSPIFQNNTHPLNLWQVVQEMSAQVPADTIITNGAGNHTTWAHRYYRYGAMRTQLAPTSGAMGYSVPSGIAAKITHPERTVITFAGDGEFMMNGQELATAVQYRAGVVIILFNNGMFGTIRMHQEREFPNRVVGTELHNPDFAALARAYGGSGEVVTHTEEFGPALQRALAFSRENSLPALIELRYDGNLITPGATLEAIRQVALGNK</sequence>
<dbReference type="Gene3D" id="3.40.50.970">
    <property type="match status" value="2"/>
</dbReference>
<dbReference type="InterPro" id="IPR012000">
    <property type="entry name" value="Thiamin_PyroP_enz_cen_dom"/>
</dbReference>
<dbReference type="OrthoDB" id="2254214at2"/>
<name>A0A2S9H5E9_9BURK</name>
<dbReference type="SUPFAM" id="SSF52467">
    <property type="entry name" value="DHS-like NAD/FAD-binding domain"/>
    <property type="match status" value="1"/>
</dbReference>
<dbReference type="GO" id="GO:0000287">
    <property type="term" value="F:magnesium ion binding"/>
    <property type="evidence" value="ECO:0007669"/>
    <property type="project" value="InterPro"/>
</dbReference>
<dbReference type="GO" id="GO:0030976">
    <property type="term" value="F:thiamine pyrophosphate binding"/>
    <property type="evidence" value="ECO:0007669"/>
    <property type="project" value="InterPro"/>
</dbReference>
<dbReference type="PANTHER" id="PTHR18968:SF120">
    <property type="entry name" value="ACETOLACTATE SYNTHASE LARGE SUBUNIT"/>
    <property type="match status" value="1"/>
</dbReference>
<dbReference type="SUPFAM" id="SSF52518">
    <property type="entry name" value="Thiamin diphosphate-binding fold (THDP-binding)"/>
    <property type="match status" value="2"/>
</dbReference>
<dbReference type="GO" id="GO:0005948">
    <property type="term" value="C:acetolactate synthase complex"/>
    <property type="evidence" value="ECO:0007669"/>
    <property type="project" value="TreeGrafter"/>
</dbReference>
<dbReference type="RefSeq" id="WP_105530091.1">
    <property type="nucleotide sequence ID" value="NZ_PUGF01000001.1"/>
</dbReference>
<dbReference type="NCBIfam" id="NF006052">
    <property type="entry name" value="PRK08199.1"/>
    <property type="match status" value="1"/>
</dbReference>
<evidence type="ECO:0000256" key="1">
    <source>
        <dbReference type="ARBA" id="ARBA00007812"/>
    </source>
</evidence>
<dbReference type="CDD" id="cd00568">
    <property type="entry name" value="TPP_enzymes"/>
    <property type="match status" value="1"/>
</dbReference>
<evidence type="ECO:0000259" key="4">
    <source>
        <dbReference type="Pfam" id="PF00205"/>
    </source>
</evidence>
<evidence type="ECO:0000256" key="3">
    <source>
        <dbReference type="RuleBase" id="RU362132"/>
    </source>
</evidence>
<feature type="domain" description="Thiamine pyrophosphate enzyme N-terminal TPP-binding" evidence="6">
    <location>
        <begin position="17"/>
        <end position="138"/>
    </location>
</feature>
<dbReference type="GO" id="GO:0050660">
    <property type="term" value="F:flavin adenine dinucleotide binding"/>
    <property type="evidence" value="ECO:0007669"/>
    <property type="project" value="TreeGrafter"/>
</dbReference>
<evidence type="ECO:0000259" key="5">
    <source>
        <dbReference type="Pfam" id="PF02775"/>
    </source>
</evidence>
<dbReference type="CDD" id="cd07035">
    <property type="entry name" value="TPP_PYR_POX_like"/>
    <property type="match status" value="1"/>
</dbReference>
<dbReference type="GO" id="GO:0009099">
    <property type="term" value="P:L-valine biosynthetic process"/>
    <property type="evidence" value="ECO:0007669"/>
    <property type="project" value="TreeGrafter"/>
</dbReference>
<dbReference type="InterPro" id="IPR011766">
    <property type="entry name" value="TPP_enzyme_TPP-bd"/>
</dbReference>
<dbReference type="FunFam" id="3.40.50.970:FF:000007">
    <property type="entry name" value="Acetolactate synthase"/>
    <property type="match status" value="1"/>
</dbReference>
<gene>
    <name evidence="7" type="ORF">S2091_0410</name>
</gene>
<keyword evidence="8" id="KW-1185">Reference proteome</keyword>
<feature type="domain" description="Thiamine pyrophosphate enzyme TPP-binding" evidence="5">
    <location>
        <begin position="412"/>
        <end position="561"/>
    </location>
</feature>
<dbReference type="Pfam" id="PF00205">
    <property type="entry name" value="TPP_enzyme_M"/>
    <property type="match status" value="1"/>
</dbReference>
<feature type="domain" description="Thiamine pyrophosphate enzyme central" evidence="4">
    <location>
        <begin position="215"/>
        <end position="350"/>
    </location>
</feature>
<keyword evidence="2 3" id="KW-0786">Thiamine pyrophosphate</keyword>
<reference evidence="7 8" key="1">
    <citation type="submission" date="2018-02" db="EMBL/GenBank/DDBJ databases">
        <title>Solimicrobium silvestre gen. nov., sp. nov., isolated from alpine forest soil.</title>
        <authorList>
            <person name="Margesin R."/>
            <person name="Albuquerque L."/>
            <person name="Zhang D.-C."/>
            <person name="Froufe H.J.C."/>
            <person name="Severino R."/>
            <person name="Roxo I."/>
            <person name="Egas C."/>
            <person name="Da Costa M.S."/>
        </authorList>
    </citation>
    <scope>NUCLEOTIDE SEQUENCE [LARGE SCALE GENOMIC DNA]</scope>
    <source>
        <strain evidence="7 8">S20-91</strain>
    </source>
</reference>
<comment type="similarity">
    <text evidence="1 3">Belongs to the TPP enzyme family.</text>
</comment>